<organism evidence="2 3">
    <name type="scientific">Persicirhabdus sediminis</name>
    <dbReference type="NCBI Taxonomy" id="454144"/>
    <lineage>
        <taxon>Bacteria</taxon>
        <taxon>Pseudomonadati</taxon>
        <taxon>Verrucomicrobiota</taxon>
        <taxon>Verrucomicrobiia</taxon>
        <taxon>Verrucomicrobiales</taxon>
        <taxon>Verrucomicrobiaceae</taxon>
        <taxon>Persicirhabdus</taxon>
    </lineage>
</organism>
<evidence type="ECO:0000313" key="2">
    <source>
        <dbReference type="EMBL" id="MBK1792789.1"/>
    </source>
</evidence>
<dbReference type="EMBL" id="JAENIM010000047">
    <property type="protein sequence ID" value="MBK1792789.1"/>
    <property type="molecule type" value="Genomic_DNA"/>
</dbReference>
<proteinExistence type="predicted"/>
<sequence>MSYYQESKTRSILKGLSWRLIGTLSTLTIAYMMTGQISKAGMIAFCEFFLKFAIYYVHERAWLLVPVGSFQNKRKAIS</sequence>
<keyword evidence="3" id="KW-1185">Reference proteome</keyword>
<evidence type="ECO:0000313" key="3">
    <source>
        <dbReference type="Proteomes" id="UP000624703"/>
    </source>
</evidence>
<gene>
    <name evidence="2" type="ORF">JIN82_16615</name>
</gene>
<protein>
    <submittedName>
        <fullName evidence="2">DUF2061 domain-containing protein</fullName>
    </submittedName>
</protein>
<dbReference type="RefSeq" id="WP_200312796.1">
    <property type="nucleotide sequence ID" value="NZ_JAENIM010000047.1"/>
</dbReference>
<dbReference type="Proteomes" id="UP000624703">
    <property type="component" value="Unassembled WGS sequence"/>
</dbReference>
<feature type="domain" description="DUF2061" evidence="1">
    <location>
        <begin position="12"/>
        <end position="62"/>
    </location>
</feature>
<reference evidence="2" key="1">
    <citation type="submission" date="2021-01" db="EMBL/GenBank/DDBJ databases">
        <title>Modified the classification status of verrucomicrobia.</title>
        <authorList>
            <person name="Feng X."/>
        </authorList>
    </citation>
    <scope>NUCLEOTIDE SEQUENCE</scope>
    <source>
        <strain evidence="2">_KCTC 22039</strain>
    </source>
</reference>
<dbReference type="AlphaFoldDB" id="A0A8J7MF24"/>
<accession>A0A8J7MF24</accession>
<name>A0A8J7MF24_9BACT</name>
<dbReference type="InterPro" id="IPR018638">
    <property type="entry name" value="DUF2061_membrane"/>
</dbReference>
<dbReference type="Pfam" id="PF09834">
    <property type="entry name" value="DUF2061"/>
    <property type="match status" value="1"/>
</dbReference>
<evidence type="ECO:0000259" key="1">
    <source>
        <dbReference type="Pfam" id="PF09834"/>
    </source>
</evidence>
<comment type="caution">
    <text evidence="2">The sequence shown here is derived from an EMBL/GenBank/DDBJ whole genome shotgun (WGS) entry which is preliminary data.</text>
</comment>